<dbReference type="EMBL" id="FLOB01000002">
    <property type="protein sequence ID" value="SBS28153.1"/>
    <property type="molecule type" value="Genomic_DNA"/>
</dbReference>
<dbReference type="RefSeq" id="WP_067013498.1">
    <property type="nucleotide sequence ID" value="NZ_FLOB01000002.1"/>
</dbReference>
<reference evidence="1 2" key="1">
    <citation type="submission" date="2016-06" db="EMBL/GenBank/DDBJ databases">
        <authorList>
            <person name="Kjaerup R.B."/>
            <person name="Dalgaard T.S."/>
            <person name="Juul-Madsen H.R."/>
        </authorList>
    </citation>
    <scope>NUCLEOTIDE SEQUENCE [LARGE SCALE GENOMIC DNA]</scope>
    <source>
        <strain evidence="1 2">CECT 8886</strain>
    </source>
</reference>
<proteinExistence type="predicted"/>
<keyword evidence="2" id="KW-1185">Reference proteome</keyword>
<dbReference type="Proteomes" id="UP000092544">
    <property type="component" value="Unassembled WGS sequence"/>
</dbReference>
<dbReference type="OrthoDB" id="6400746at2"/>
<accession>A0A1A8T6Q7</accession>
<dbReference type="AlphaFoldDB" id="A0A1A8T6Q7"/>
<organism evidence="1 2">
    <name type="scientific">Marinomonas spartinae</name>
    <dbReference type="NCBI Taxonomy" id="1792290"/>
    <lineage>
        <taxon>Bacteria</taxon>
        <taxon>Pseudomonadati</taxon>
        <taxon>Pseudomonadota</taxon>
        <taxon>Gammaproteobacteria</taxon>
        <taxon>Oceanospirillales</taxon>
        <taxon>Oceanospirillaceae</taxon>
        <taxon>Marinomonas</taxon>
    </lineage>
</organism>
<gene>
    <name evidence="1" type="ORF">MSP8886_01073</name>
</gene>
<protein>
    <recommendedName>
        <fullName evidence="3">PPPDE domain-containing protein</fullName>
    </recommendedName>
</protein>
<dbReference type="STRING" id="1792290.MSP8886_01073"/>
<evidence type="ECO:0000313" key="2">
    <source>
        <dbReference type="Proteomes" id="UP000092544"/>
    </source>
</evidence>
<name>A0A1A8T6Q7_9GAMM</name>
<sequence>MLKVYVWLKDDKNVGHASLSFGSNYVSFWPEDGAGKKDLKIKRSHPGSFIDALHEDIRNEGGRQPTIVMIDKIDSEKLEDFILDIQRNTPRYQLAKFNCSHVVADCLKVACGKEPSFQPSAQEYGRLGKLMGRGIWTPHQILMYAQELSDQQG</sequence>
<evidence type="ECO:0008006" key="3">
    <source>
        <dbReference type="Google" id="ProtNLM"/>
    </source>
</evidence>
<evidence type="ECO:0000313" key="1">
    <source>
        <dbReference type="EMBL" id="SBS28153.1"/>
    </source>
</evidence>